<reference evidence="9 10" key="1">
    <citation type="submission" date="2018-09" db="EMBL/GenBank/DDBJ databases">
        <title>Micromonospora sp. nov. MS1-9, isolated from a root of Musa sp.</title>
        <authorList>
            <person name="Kuncharoen N."/>
            <person name="Kudo T."/>
            <person name="Ohkuma M."/>
            <person name="Yuki M."/>
            <person name="Tanasupawat S."/>
        </authorList>
    </citation>
    <scope>NUCLEOTIDE SEQUENCE [LARGE SCALE GENOMIC DNA]</scope>
    <source>
        <strain evidence="9 10">NGC1-4</strain>
    </source>
</reference>
<accession>A0ABX9RFK6</accession>
<keyword evidence="2" id="KW-0547">Nucleotide-binding</keyword>
<organism evidence="9 10">
    <name type="scientific">Micromonospora musae</name>
    <dbReference type="NCBI Taxonomy" id="1894970"/>
    <lineage>
        <taxon>Bacteria</taxon>
        <taxon>Bacillati</taxon>
        <taxon>Actinomycetota</taxon>
        <taxon>Actinomycetes</taxon>
        <taxon>Micromonosporales</taxon>
        <taxon>Micromonosporaceae</taxon>
        <taxon>Micromonospora</taxon>
    </lineage>
</organism>
<dbReference type="InterPro" id="IPR002372">
    <property type="entry name" value="PQQ_rpt_dom"/>
</dbReference>
<evidence type="ECO:0000313" key="9">
    <source>
        <dbReference type="EMBL" id="RKN22526.1"/>
    </source>
</evidence>
<dbReference type="InterPro" id="IPR011047">
    <property type="entry name" value="Quinoprotein_ADH-like_sf"/>
</dbReference>
<dbReference type="SUPFAM" id="SSF50998">
    <property type="entry name" value="Quinoprotein alcohol dehydrogenase-like"/>
    <property type="match status" value="1"/>
</dbReference>
<evidence type="ECO:0000256" key="5">
    <source>
        <dbReference type="ARBA" id="ARBA00023186"/>
    </source>
</evidence>
<dbReference type="EMBL" id="RAZS01000002">
    <property type="protein sequence ID" value="RKN22526.1"/>
    <property type="molecule type" value="Genomic_DNA"/>
</dbReference>
<keyword evidence="4" id="KW-0346">Stress response</keyword>
<feature type="domain" description="Pyrrolo-quinoline quinone repeat" evidence="8">
    <location>
        <begin position="587"/>
        <end position="781"/>
    </location>
</feature>
<feature type="transmembrane region" description="Helical" evidence="7">
    <location>
        <begin position="515"/>
        <end position="537"/>
    </location>
</feature>
<dbReference type="Gene3D" id="3.30.420.40">
    <property type="match status" value="2"/>
</dbReference>
<feature type="compositionally biased region" description="Low complexity" evidence="6">
    <location>
        <begin position="481"/>
        <end position="506"/>
    </location>
</feature>
<comment type="caution">
    <text evidence="9">The sequence shown here is derived from an EMBL/GenBank/DDBJ whole genome shotgun (WGS) entry which is preliminary data.</text>
</comment>
<dbReference type="SUPFAM" id="SSF53067">
    <property type="entry name" value="Actin-like ATPase domain"/>
    <property type="match status" value="2"/>
</dbReference>
<dbReference type="Gene3D" id="2.130.10.10">
    <property type="entry name" value="YVTN repeat-like/Quinoprotein amine dehydrogenase"/>
    <property type="match status" value="1"/>
</dbReference>
<dbReference type="Gene3D" id="3.90.640.10">
    <property type="entry name" value="Actin, Chain A, domain 4"/>
    <property type="match status" value="1"/>
</dbReference>
<dbReference type="Pfam" id="PF13360">
    <property type="entry name" value="PQQ_2"/>
    <property type="match status" value="1"/>
</dbReference>
<evidence type="ECO:0000256" key="7">
    <source>
        <dbReference type="SAM" id="Phobius"/>
    </source>
</evidence>
<dbReference type="PANTHER" id="PTHR42749">
    <property type="entry name" value="CELL SHAPE-DETERMINING PROTEIN MREB"/>
    <property type="match status" value="1"/>
</dbReference>
<gene>
    <name evidence="9" type="ORF">D7147_07720</name>
</gene>
<feature type="region of interest" description="Disordered" evidence="6">
    <location>
        <begin position="387"/>
        <end position="506"/>
    </location>
</feature>
<keyword evidence="7" id="KW-1133">Transmembrane helix</keyword>
<dbReference type="InterPro" id="IPR013126">
    <property type="entry name" value="Hsp_70_fam"/>
</dbReference>
<dbReference type="InterPro" id="IPR018181">
    <property type="entry name" value="Heat_shock_70_CS"/>
</dbReference>
<comment type="similarity">
    <text evidence="1">Belongs to the heat shock protein 70 family.</text>
</comment>
<protein>
    <submittedName>
        <fullName evidence="9">Hsp70 family protein</fullName>
    </submittedName>
</protein>
<keyword evidence="10" id="KW-1185">Reference proteome</keyword>
<dbReference type="PANTHER" id="PTHR42749:SF1">
    <property type="entry name" value="CELL SHAPE-DETERMINING PROTEIN MREB"/>
    <property type="match status" value="1"/>
</dbReference>
<keyword evidence="3" id="KW-0067">ATP-binding</keyword>
<keyword evidence="7" id="KW-0472">Membrane</keyword>
<evidence type="ECO:0000256" key="4">
    <source>
        <dbReference type="ARBA" id="ARBA00023016"/>
    </source>
</evidence>
<proteinExistence type="inferred from homology"/>
<dbReference type="RefSeq" id="WP_120675009.1">
    <property type="nucleotide sequence ID" value="NZ_RAZS01000002.1"/>
</dbReference>
<feature type="compositionally biased region" description="Low complexity" evidence="6">
    <location>
        <begin position="418"/>
        <end position="427"/>
    </location>
</feature>
<feature type="compositionally biased region" description="Pro residues" evidence="6">
    <location>
        <begin position="458"/>
        <end position="480"/>
    </location>
</feature>
<sequence length="962" mass="100177">MAGQHDGFALGVDLGTSNTVAVLRWPDGRTRPLLVDGQPIMPSGVYADPDGGLHAGLDARRLAQADPLRYEPNPKRRVDEASVRLGERDLLPAELLGAVLHAVGRAAVEAAGFLPPAVLTAPATWDDARRQVLGEALLRAGWPQVAEHTLAGPTPPGTRLLREPVAAARYYTEVLRRPVPVGEAIAVFDFGGGTLDVAVVRNEGADPWGDSGFTVVSCGGLPDLGGLDVDAALLARVGELVAGRYPRQWARLAAHADAVARRDAMQLWEAVRGAKESLSRGTVAPVVVPGVAEPVRLTRDDVERAARPLLERAVAAAREVIGAAGLTPERLAGLFLVGGSSRIPLVARMLHADLGIAPTVLEQPELPVAEGALTDLPLRGRAPAAVGAGPLVPAQRPAPTAVEPGPSAPAAHLPGSVSAGPGSEAAVPSPPGASPAPGLAATLPAGVGATLVDRPDSPAAPPFPRPSPFGEPAAAPPAGPPAGHLGGPAAQPAPAGPLLSPSSGAAGARAGRRRVGWIVLGAVLALAGVATATLLYLTRDRYPGLDFHALQEVKRVAAGNERSVGMWTAVLGDRGYLAYRRSDGRLEVTAVDAATGAELWRKPTDVAADDWERIVAVPGAVVAYPSEAATSEPREMVVLDAATGAQRWKRAIRGDDDVYFTDRVAVLVDRAGKRLVGLRLDDGEQRWDLPNPQDEYGGARTTVVPVGTDEAEAGPGYLDGGSRDPWRATGRRLLQVGADRSVRVIEMDSGAVAGSRGNVADLDDLLVAHEDRLFVAADEGGFQLLGYDLNALSAQPVVLYRAPDERRRPEALVACGEHRACLLEVPDATAERTIVVAATEGETPKSWPAPNASVLVPVGERLLVRRTGTPATSTLFDPDGTAVLRDRRGVAVRLDAGNLLVFAEPASTVEADRSVAGVRAGTGEVTELGELVGVRSSTCSWNSRVITCGAEKDFVIYRFAAE</sequence>
<evidence type="ECO:0000256" key="3">
    <source>
        <dbReference type="ARBA" id="ARBA00022840"/>
    </source>
</evidence>
<dbReference type="Proteomes" id="UP000271548">
    <property type="component" value="Unassembled WGS sequence"/>
</dbReference>
<dbReference type="InterPro" id="IPR043129">
    <property type="entry name" value="ATPase_NBD"/>
</dbReference>
<evidence type="ECO:0000259" key="8">
    <source>
        <dbReference type="Pfam" id="PF13360"/>
    </source>
</evidence>
<name>A0ABX9RFK6_9ACTN</name>
<dbReference type="PRINTS" id="PR00301">
    <property type="entry name" value="HEATSHOCK70"/>
</dbReference>
<keyword evidence="7" id="KW-0812">Transmembrane</keyword>
<evidence type="ECO:0000256" key="6">
    <source>
        <dbReference type="SAM" id="MobiDB-lite"/>
    </source>
</evidence>
<keyword evidence="5" id="KW-0143">Chaperone</keyword>
<evidence type="ECO:0000256" key="2">
    <source>
        <dbReference type="ARBA" id="ARBA00022741"/>
    </source>
</evidence>
<dbReference type="InterPro" id="IPR015943">
    <property type="entry name" value="WD40/YVTN_repeat-like_dom_sf"/>
</dbReference>
<evidence type="ECO:0000313" key="10">
    <source>
        <dbReference type="Proteomes" id="UP000271548"/>
    </source>
</evidence>
<dbReference type="PROSITE" id="PS01036">
    <property type="entry name" value="HSP70_3"/>
    <property type="match status" value="1"/>
</dbReference>
<evidence type="ECO:0000256" key="1">
    <source>
        <dbReference type="ARBA" id="ARBA00007381"/>
    </source>
</evidence>
<feature type="compositionally biased region" description="Low complexity" evidence="6">
    <location>
        <begin position="435"/>
        <end position="450"/>
    </location>
</feature>
<dbReference type="Pfam" id="PF00012">
    <property type="entry name" value="HSP70"/>
    <property type="match status" value="1"/>
</dbReference>